<dbReference type="CDD" id="cd05387">
    <property type="entry name" value="BY-kinase"/>
    <property type="match status" value="1"/>
</dbReference>
<dbReference type="SUPFAM" id="SSF52540">
    <property type="entry name" value="P-loop containing nucleoside triphosphate hydrolases"/>
    <property type="match status" value="1"/>
</dbReference>
<dbReference type="EMBL" id="MDZC01000079">
    <property type="protein sequence ID" value="OGX83768.1"/>
    <property type="molecule type" value="Genomic_DNA"/>
</dbReference>
<feature type="domain" description="Tyrosine-protein kinase G-rich" evidence="3">
    <location>
        <begin position="413"/>
        <end position="485"/>
    </location>
</feature>
<keyword evidence="5" id="KW-1185">Reference proteome</keyword>
<dbReference type="AlphaFoldDB" id="A0A1G1SYS1"/>
<proteinExistence type="predicted"/>
<dbReference type="InterPro" id="IPR005702">
    <property type="entry name" value="Wzc-like_C"/>
</dbReference>
<evidence type="ECO:0000256" key="2">
    <source>
        <dbReference type="ARBA" id="ARBA00022840"/>
    </source>
</evidence>
<dbReference type="Gene3D" id="3.40.50.300">
    <property type="entry name" value="P-loop containing nucleotide triphosphate hydrolases"/>
    <property type="match status" value="1"/>
</dbReference>
<gene>
    <name evidence="4" type="ORF">BEN48_03080</name>
</gene>
<accession>A0A1G1SYS1</accession>
<name>A0A1G1SYS1_9BACT</name>
<reference evidence="4 5" key="1">
    <citation type="submission" date="2016-08" db="EMBL/GenBank/DDBJ databases">
        <title>Hymenobacter coccineus sp. nov., Hymenobacter lapidarius sp. nov. and Hymenobacter glacialis sp. nov., isolated from Antarctic soil.</title>
        <authorList>
            <person name="Sedlacek I."/>
            <person name="Kralova S."/>
            <person name="Kyrova K."/>
            <person name="Maslanova I."/>
            <person name="Stankova E."/>
            <person name="Vrbovska V."/>
            <person name="Nemec M."/>
            <person name="Bartak M."/>
            <person name="Svec P."/>
            <person name="Busse H.-J."/>
            <person name="Pantucek R."/>
        </authorList>
    </citation>
    <scope>NUCLEOTIDE SEQUENCE [LARGE SCALE GENOMIC DNA]</scope>
    <source>
        <strain evidence="4 5">CCM 8648</strain>
    </source>
</reference>
<dbReference type="InterPro" id="IPR032807">
    <property type="entry name" value="GNVR"/>
</dbReference>
<dbReference type="PANTHER" id="PTHR32309:SF13">
    <property type="entry name" value="FERRIC ENTEROBACTIN TRANSPORT PROTEIN FEPE"/>
    <property type="match status" value="1"/>
</dbReference>
<dbReference type="GO" id="GO:0004713">
    <property type="term" value="F:protein tyrosine kinase activity"/>
    <property type="evidence" value="ECO:0007669"/>
    <property type="project" value="TreeGrafter"/>
</dbReference>
<dbReference type="Proteomes" id="UP000177791">
    <property type="component" value="Unassembled WGS sequence"/>
</dbReference>
<comment type="caution">
    <text evidence="4">The sequence shown here is derived from an EMBL/GenBank/DDBJ whole genome shotgun (WGS) entry which is preliminary data.</text>
</comment>
<dbReference type="STRING" id="1908236.BEN48_03080"/>
<dbReference type="InterPro" id="IPR027417">
    <property type="entry name" value="P-loop_NTPase"/>
</dbReference>
<keyword evidence="1" id="KW-0547">Nucleotide-binding</keyword>
<dbReference type="GO" id="GO:0005886">
    <property type="term" value="C:plasma membrane"/>
    <property type="evidence" value="ECO:0007669"/>
    <property type="project" value="TreeGrafter"/>
</dbReference>
<organism evidence="4 5">
    <name type="scientific">Hymenobacter glacialis</name>
    <dbReference type="NCBI Taxonomy" id="1908236"/>
    <lineage>
        <taxon>Bacteria</taxon>
        <taxon>Pseudomonadati</taxon>
        <taxon>Bacteroidota</taxon>
        <taxon>Cytophagia</taxon>
        <taxon>Cytophagales</taxon>
        <taxon>Hymenobacteraceae</taxon>
        <taxon>Hymenobacter</taxon>
    </lineage>
</organism>
<dbReference type="Pfam" id="PF13807">
    <property type="entry name" value="GNVR"/>
    <property type="match status" value="1"/>
</dbReference>
<keyword evidence="2" id="KW-0067">ATP-binding</keyword>
<sequence>MFALGLGLALVLAAVFLAVTTPKYTVTSKLLIRGIDRGPDFSASNPAFKDLDIFNATTSIENETEALKSRFLLRQVLTELSLNASYFAEGTWRKEELYGPEVPIRVVVRTLAPAAAKHPIAVHLKDANTFEIEDEEAGRSTHRYGQEVKKPYGRFTVLSAGAAVPASSNRTVLVQLHSLPTLAEDYSHDLTVEPVNKKAAVVEIILLEAVPAKGTAIVNKLIEVYNRENKADRNALAENTIRFIDSRLLALSGELTDVEKKVETFKSQNAVTNVTQEAAIYGEEAKNVNKQLADVTIQLDVLESLQRYLTRPGSKTSLAPSNLGLQDQTLLALLAKFNELQLERDRMLRTTQPDNPLVVNIDEQLSDLRGNILENLRTIKTGLSLTRSTLEARSGQFDANTRQVPTIERKLQSINRQQGVKQGIYLYLLQKREEAALSLAATGSNTRVLDPALISKKPVKPSKPIVYLLAVLAGLLLPLAFVSAKGLLSDAVETRAAVAQRSAVPVAGQVGRLRPGQLLPVAEDAGSPQAEAYHYLRADVLAALAGGPAQVLLLTAGQANEGQTVVALNLAASLGQVGKRVAVVNFNLRTPHLGKYLAANNAAGVSNYLNGPGGPSAPLMNSSSLGPNVQWMDAGPLAPNPTGLMASGRAQELLAGLKPQFDHILVLTAPVGQVADALSLAPLVDACLYVVRLGHARAAHLDVATGLAAGGQFRRVFLVLNDGLA</sequence>
<dbReference type="PANTHER" id="PTHR32309">
    <property type="entry name" value="TYROSINE-PROTEIN KINASE"/>
    <property type="match status" value="1"/>
</dbReference>
<evidence type="ECO:0000313" key="4">
    <source>
        <dbReference type="EMBL" id="OGX83768.1"/>
    </source>
</evidence>
<evidence type="ECO:0000259" key="3">
    <source>
        <dbReference type="Pfam" id="PF13807"/>
    </source>
</evidence>
<evidence type="ECO:0000313" key="5">
    <source>
        <dbReference type="Proteomes" id="UP000177791"/>
    </source>
</evidence>
<protein>
    <recommendedName>
        <fullName evidence="3">Tyrosine-protein kinase G-rich domain-containing protein</fullName>
    </recommendedName>
</protein>
<evidence type="ECO:0000256" key="1">
    <source>
        <dbReference type="ARBA" id="ARBA00022741"/>
    </source>
</evidence>
<dbReference type="InterPro" id="IPR050445">
    <property type="entry name" value="Bact_polysacc_biosynth/exp"/>
</dbReference>